<sequence>MKKFLLSTLGASALVLAACSGEDSVPFPGDDPGVETPVPGGEDPAPGGQDPGPVPGGENPGPVPGGGDGPGTPSTQSFELRVRGEGLTDYTSLKVPVSDVLITTAEGKPVPVQVMSNMLELATPGHSPLAARFTVPPGVDKVKITVHFNALGDFARNGAQASELDARVAPVTFEARVRDLSVRGRAVLVLDMARSMVALQKSNSTLMLPNGSVKY</sequence>
<gene>
    <name evidence="3" type="ORF">FJV41_07295</name>
</gene>
<evidence type="ECO:0000256" key="1">
    <source>
        <dbReference type="SAM" id="MobiDB-lite"/>
    </source>
</evidence>
<dbReference type="AlphaFoldDB" id="A0A540X5Z8"/>
<dbReference type="PROSITE" id="PS51257">
    <property type="entry name" value="PROKAR_LIPOPROTEIN"/>
    <property type="match status" value="1"/>
</dbReference>
<feature type="compositionally biased region" description="Low complexity" evidence="1">
    <location>
        <begin position="39"/>
        <end position="48"/>
    </location>
</feature>
<accession>A0A540X5Z8</accession>
<protein>
    <recommendedName>
        <fullName evidence="5">Lipoprotein</fullName>
    </recommendedName>
</protein>
<dbReference type="OrthoDB" id="5522224at2"/>
<reference evidence="3 4" key="1">
    <citation type="submission" date="2019-06" db="EMBL/GenBank/DDBJ databases">
        <authorList>
            <person name="Livingstone P."/>
            <person name="Whitworth D."/>
        </authorList>
    </citation>
    <scope>NUCLEOTIDE SEQUENCE [LARGE SCALE GENOMIC DNA]</scope>
    <source>
        <strain evidence="3 4">AM401</strain>
    </source>
</reference>
<keyword evidence="2" id="KW-0732">Signal</keyword>
<dbReference type="Proteomes" id="UP000315369">
    <property type="component" value="Unassembled WGS sequence"/>
</dbReference>
<dbReference type="RefSeq" id="WP_141641688.1">
    <property type="nucleotide sequence ID" value="NZ_VIFM01000020.1"/>
</dbReference>
<keyword evidence="4" id="KW-1185">Reference proteome</keyword>
<evidence type="ECO:0000313" key="4">
    <source>
        <dbReference type="Proteomes" id="UP000315369"/>
    </source>
</evidence>
<feature type="chain" id="PRO_5022056580" description="Lipoprotein" evidence="2">
    <location>
        <begin position="18"/>
        <end position="215"/>
    </location>
</feature>
<comment type="caution">
    <text evidence="3">The sequence shown here is derived from an EMBL/GenBank/DDBJ whole genome shotgun (WGS) entry which is preliminary data.</text>
</comment>
<evidence type="ECO:0000313" key="3">
    <source>
        <dbReference type="EMBL" id="TQF16620.1"/>
    </source>
</evidence>
<name>A0A540X5Z8_9BACT</name>
<feature type="signal peptide" evidence="2">
    <location>
        <begin position="1"/>
        <end position="17"/>
    </location>
</feature>
<proteinExistence type="predicted"/>
<evidence type="ECO:0008006" key="5">
    <source>
        <dbReference type="Google" id="ProtNLM"/>
    </source>
</evidence>
<dbReference type="EMBL" id="VIFM01000020">
    <property type="protein sequence ID" value="TQF16620.1"/>
    <property type="molecule type" value="Genomic_DNA"/>
</dbReference>
<evidence type="ECO:0000256" key="2">
    <source>
        <dbReference type="SAM" id="SignalP"/>
    </source>
</evidence>
<feature type="region of interest" description="Disordered" evidence="1">
    <location>
        <begin position="21"/>
        <end position="77"/>
    </location>
</feature>
<organism evidence="3 4">
    <name type="scientific">Myxococcus llanfairpwllgwyngyllgogerychwyrndrobwllllantysiliogogogochensis</name>
    <dbReference type="NCBI Taxonomy" id="2590453"/>
    <lineage>
        <taxon>Bacteria</taxon>
        <taxon>Pseudomonadati</taxon>
        <taxon>Myxococcota</taxon>
        <taxon>Myxococcia</taxon>
        <taxon>Myxococcales</taxon>
        <taxon>Cystobacterineae</taxon>
        <taxon>Myxococcaceae</taxon>
        <taxon>Myxococcus</taxon>
    </lineage>
</organism>